<evidence type="ECO:0000313" key="7">
    <source>
        <dbReference type="Proteomes" id="UP000238426"/>
    </source>
</evidence>
<evidence type="ECO:0000313" key="6">
    <source>
        <dbReference type="EMBL" id="PSG86378.1"/>
    </source>
</evidence>
<dbReference type="CDD" id="cd02966">
    <property type="entry name" value="TlpA_like_family"/>
    <property type="match status" value="1"/>
</dbReference>
<evidence type="ECO:0000256" key="4">
    <source>
        <dbReference type="ARBA" id="ARBA00023284"/>
    </source>
</evidence>
<dbReference type="PROSITE" id="PS51352">
    <property type="entry name" value="THIOREDOXIN_2"/>
    <property type="match status" value="1"/>
</dbReference>
<dbReference type="GO" id="GO:0017004">
    <property type="term" value="P:cytochrome complex assembly"/>
    <property type="evidence" value="ECO:0007669"/>
    <property type="project" value="UniProtKB-KW"/>
</dbReference>
<keyword evidence="2" id="KW-0201">Cytochrome c-type biogenesis</keyword>
<dbReference type="PANTHER" id="PTHR42852">
    <property type="entry name" value="THIOL:DISULFIDE INTERCHANGE PROTEIN DSBE"/>
    <property type="match status" value="1"/>
</dbReference>
<evidence type="ECO:0000259" key="5">
    <source>
        <dbReference type="PROSITE" id="PS51352"/>
    </source>
</evidence>
<evidence type="ECO:0000256" key="3">
    <source>
        <dbReference type="ARBA" id="ARBA00023157"/>
    </source>
</evidence>
<keyword evidence="7" id="KW-1185">Reference proteome</keyword>
<comment type="caution">
    <text evidence="6">The sequence shown here is derived from an EMBL/GenBank/DDBJ whole genome shotgun (WGS) entry which is preliminary data.</text>
</comment>
<keyword evidence="3" id="KW-1015">Disulfide bond</keyword>
<dbReference type="InterPro" id="IPR036249">
    <property type="entry name" value="Thioredoxin-like_sf"/>
</dbReference>
<reference evidence="6 7" key="1">
    <citation type="submission" date="2018-03" db="EMBL/GenBank/DDBJ databases">
        <title>Mesoflavibacter sp. HG37 and Mesoflavibacter sp. HG96 sp.nov., two marine bacteria isolated from seawater of Western Pacific Ocean.</title>
        <authorList>
            <person name="Cheng H."/>
            <person name="Wu Y.-H."/>
            <person name="Guo L.-L."/>
            <person name="Xu X.-W."/>
        </authorList>
    </citation>
    <scope>NUCLEOTIDE SEQUENCE [LARGE SCALE GENOMIC DNA]</scope>
    <source>
        <strain evidence="6 7">KCTC 32269</strain>
    </source>
</reference>
<keyword evidence="4" id="KW-0676">Redox-active center</keyword>
<dbReference type="Gene3D" id="3.40.30.10">
    <property type="entry name" value="Glutaredoxin"/>
    <property type="match status" value="1"/>
</dbReference>
<dbReference type="RefSeq" id="WP_106464117.1">
    <property type="nucleotide sequence ID" value="NZ_PXOQ01000015.1"/>
</dbReference>
<accession>A0A2T1N514</accession>
<dbReference type="InterPro" id="IPR012336">
    <property type="entry name" value="Thioredoxin-like_fold"/>
</dbReference>
<evidence type="ECO:0000256" key="2">
    <source>
        <dbReference type="ARBA" id="ARBA00022748"/>
    </source>
</evidence>
<dbReference type="GO" id="GO:0030313">
    <property type="term" value="C:cell envelope"/>
    <property type="evidence" value="ECO:0007669"/>
    <property type="project" value="UniProtKB-SubCell"/>
</dbReference>
<dbReference type="InterPro" id="IPR050553">
    <property type="entry name" value="Thioredoxin_ResA/DsbE_sf"/>
</dbReference>
<protein>
    <submittedName>
        <fullName evidence="6">Redoxin</fullName>
    </submittedName>
</protein>
<evidence type="ECO:0000256" key="1">
    <source>
        <dbReference type="ARBA" id="ARBA00004196"/>
    </source>
</evidence>
<dbReference type="OrthoDB" id="1098640at2"/>
<dbReference type="InterPro" id="IPR013766">
    <property type="entry name" value="Thioredoxin_domain"/>
</dbReference>
<proteinExistence type="predicted"/>
<organism evidence="6 7">
    <name type="scientific">Aurantibacter aestuarii</name>
    <dbReference type="NCBI Taxonomy" id="1266046"/>
    <lineage>
        <taxon>Bacteria</taxon>
        <taxon>Pseudomonadati</taxon>
        <taxon>Bacteroidota</taxon>
        <taxon>Flavobacteriia</taxon>
        <taxon>Flavobacteriales</taxon>
        <taxon>Flavobacteriaceae</taxon>
        <taxon>Aurantibacter</taxon>
    </lineage>
</organism>
<gene>
    <name evidence="6" type="ORF">C7H52_11850</name>
</gene>
<dbReference type="Pfam" id="PF13905">
    <property type="entry name" value="Thioredoxin_8"/>
    <property type="match status" value="1"/>
</dbReference>
<dbReference type="EMBL" id="PXOQ01000015">
    <property type="protein sequence ID" value="PSG86378.1"/>
    <property type="molecule type" value="Genomic_DNA"/>
</dbReference>
<dbReference type="SUPFAM" id="SSF52833">
    <property type="entry name" value="Thioredoxin-like"/>
    <property type="match status" value="1"/>
</dbReference>
<comment type="subcellular location">
    <subcellularLocation>
        <location evidence="1">Cell envelope</location>
    </subcellularLocation>
</comment>
<sequence length="163" mass="18900">MKQNLIIVFFLCLIFCCKSQEDPLQFSTEALEDVLIDKLNEKVTFQDILNKHKGKTIVIDVWASWCGDCLKSLPKVKALQAEHPNVEFVFLSLDKTTESWKKGIKKHNIKGQHYFLSSGWKGKLGSFLNLDWIPRYLVVDKNQRIKVFYSKNIQTPKIKNALL</sequence>
<dbReference type="AlphaFoldDB" id="A0A2T1N514"/>
<dbReference type="PANTHER" id="PTHR42852:SF6">
    <property type="entry name" value="THIOL:DISULFIDE INTERCHANGE PROTEIN DSBE"/>
    <property type="match status" value="1"/>
</dbReference>
<name>A0A2T1N514_9FLAO</name>
<feature type="domain" description="Thioredoxin" evidence="5">
    <location>
        <begin position="24"/>
        <end position="163"/>
    </location>
</feature>
<dbReference type="Proteomes" id="UP000238426">
    <property type="component" value="Unassembled WGS sequence"/>
</dbReference>